<evidence type="ECO:0000313" key="1">
    <source>
        <dbReference type="EMBL" id="CDL90631.1"/>
    </source>
</evidence>
<name>W6N3G2_CLOTY</name>
<dbReference type="GeneID" id="29419831"/>
<protein>
    <submittedName>
        <fullName evidence="1">Uncharacterized protein, homolog of Desulfovibrio gigas (Gi:6978031)</fullName>
    </submittedName>
</protein>
<dbReference type="OrthoDB" id="594021at2"/>
<dbReference type="RefSeq" id="WP_017753058.1">
    <property type="nucleotide sequence ID" value="NZ_CBXI010000008.1"/>
</dbReference>
<keyword evidence="2" id="KW-1185">Reference proteome</keyword>
<comment type="caution">
    <text evidence="1">The sequence shown here is derived from an EMBL/GenBank/DDBJ whole genome shotgun (WGS) entry which is preliminary data.</text>
</comment>
<sequence>MNDVDTKYGKLKGISRAEFYENGAIKECTLNDINELKTAYGILTPQYKEDGLRSKHIGSLSFYDNGSLKSIYLQNPTEIKSPIGLIQAEFITFYEDGNIKRIFPLNGKITAYWTEEDEYKLSKEIEISLSIGYLKRKVVAVHFYKNGSVNSITFWRKDKIKINSPLGQVIARIGISFYPDGKLKSFEPGNPVDANTEIGIIKAYNTQVIGIHGDSNSLEFSKCGKVKALITCTDRIEAVNKISGEKQMYRPLLRKSIVNENAMEVIPLNIEFQDNKVIFSNGMMHKFQNELNIDEFNFNISNLNLNLKSPCSSCSECSNCND</sequence>
<reference evidence="1 2" key="1">
    <citation type="journal article" date="2015" name="Genome Announc.">
        <title>Draft Genome Sequence of Clostridium tyrobutyricum Strain DIVETGP, Isolated from Cow's Milk for Grana Padano Production.</title>
        <authorList>
            <person name="Soggiu A."/>
            <person name="Piras C."/>
            <person name="Gaiarsa S."/>
            <person name="Sassera D."/>
            <person name="Roncada P."/>
            <person name="Bendixen E."/>
            <person name="Brasca M."/>
            <person name="Bonizzi L."/>
        </authorList>
    </citation>
    <scope>NUCLEOTIDE SEQUENCE [LARGE SCALE GENOMIC DNA]</scope>
    <source>
        <strain evidence="1 2">DIVETGP</strain>
    </source>
</reference>
<accession>W6N3G2</accession>
<organism evidence="1 2">
    <name type="scientific">Clostridium tyrobutyricum DIVETGP</name>
    <dbReference type="NCBI Taxonomy" id="1408889"/>
    <lineage>
        <taxon>Bacteria</taxon>
        <taxon>Bacillati</taxon>
        <taxon>Bacillota</taxon>
        <taxon>Clostridia</taxon>
        <taxon>Eubacteriales</taxon>
        <taxon>Clostridiaceae</taxon>
        <taxon>Clostridium</taxon>
    </lineage>
</organism>
<dbReference type="EMBL" id="CBXI010000008">
    <property type="protein sequence ID" value="CDL90631.1"/>
    <property type="molecule type" value="Genomic_DNA"/>
</dbReference>
<proteinExistence type="predicted"/>
<dbReference type="AlphaFoldDB" id="W6N3G2"/>
<gene>
    <name evidence="1" type="ORF">CTDIVETGP_0701</name>
</gene>
<dbReference type="Gene3D" id="3.90.930.1">
    <property type="match status" value="1"/>
</dbReference>
<dbReference type="Proteomes" id="UP000019482">
    <property type="component" value="Unassembled WGS sequence"/>
</dbReference>
<evidence type="ECO:0000313" key="2">
    <source>
        <dbReference type="Proteomes" id="UP000019482"/>
    </source>
</evidence>